<sequence length="219" mass="24325">LKIGIVGRTGAGKSSLLRALFRLTEPEGKIFIDDIDTKTDPVLFIGTLSKNLDPFDEYPAEKVWRVLEQVELKNAVAELPMGLETHMQEGGANFSVGQRQLICLARALLRQSRILVIDEATANVDPVTDSLIQRTIKECFRDATVLTIAHRLHTIMDSDRVMVFENGKLIEFDHPYTLLCQTNSAFSALALETGEGYAQQLKRIAAVSYNMKKGNKSSS</sequence>
<dbReference type="PANTHER" id="PTHR24223:SF456">
    <property type="entry name" value="MULTIDRUG RESISTANCE-ASSOCIATED PROTEIN LETHAL(2)03659"/>
    <property type="match status" value="1"/>
</dbReference>
<dbReference type="Pfam" id="PF00005">
    <property type="entry name" value="ABC_tran"/>
    <property type="match status" value="1"/>
</dbReference>
<evidence type="ECO:0000256" key="5">
    <source>
        <dbReference type="ARBA" id="ARBA00022692"/>
    </source>
</evidence>
<dbReference type="InterPro" id="IPR050173">
    <property type="entry name" value="ABC_transporter_C-like"/>
</dbReference>
<reference evidence="12" key="1">
    <citation type="submission" date="2016-06" db="UniProtKB">
        <authorList>
            <consortium name="WormBaseParasite"/>
        </authorList>
    </citation>
    <scope>IDENTIFICATION</scope>
</reference>
<dbReference type="InterPro" id="IPR027417">
    <property type="entry name" value="P-loop_NTPase"/>
</dbReference>
<evidence type="ECO:0000256" key="10">
    <source>
        <dbReference type="ARBA" id="ARBA00023180"/>
    </source>
</evidence>
<evidence type="ECO:0000256" key="9">
    <source>
        <dbReference type="ARBA" id="ARBA00023136"/>
    </source>
</evidence>
<dbReference type="FunFam" id="3.40.50.300:FF:002145">
    <property type="entry name" value="ABC transporter (MsbA subfamily)"/>
    <property type="match status" value="1"/>
</dbReference>
<dbReference type="AlphaFoldDB" id="A0A183E2H1"/>
<name>A0A183E2H1_9BILA</name>
<protein>
    <submittedName>
        <fullName evidence="12">ABC transporter domain-containing protein</fullName>
    </submittedName>
</protein>
<evidence type="ECO:0000313" key="12">
    <source>
        <dbReference type="WBParaSite" id="GPUH_0001518201-mRNA-1"/>
    </source>
</evidence>
<dbReference type="CDD" id="cd03244">
    <property type="entry name" value="ABCC_MRP_domain2"/>
    <property type="match status" value="1"/>
</dbReference>
<keyword evidence="3" id="KW-0813">Transport</keyword>
<dbReference type="InterPro" id="IPR003439">
    <property type="entry name" value="ABC_transporter-like_ATP-bd"/>
</dbReference>
<dbReference type="GO" id="GO:0005886">
    <property type="term" value="C:plasma membrane"/>
    <property type="evidence" value="ECO:0007669"/>
    <property type="project" value="UniProtKB-SubCell"/>
</dbReference>
<evidence type="ECO:0000256" key="8">
    <source>
        <dbReference type="ARBA" id="ARBA00022989"/>
    </source>
</evidence>
<evidence type="ECO:0000256" key="6">
    <source>
        <dbReference type="ARBA" id="ARBA00022741"/>
    </source>
</evidence>
<keyword evidence="10" id="KW-0325">Glycoprotein</keyword>
<dbReference type="WBParaSite" id="GPUH_0001518201-mRNA-1">
    <property type="protein sequence ID" value="GPUH_0001518201-mRNA-1"/>
    <property type="gene ID" value="GPUH_0001518201"/>
</dbReference>
<keyword evidence="8" id="KW-1133">Transmembrane helix</keyword>
<comment type="similarity">
    <text evidence="2">Belongs to the ABC transporter superfamily. ABCC family. Conjugate transporter (TC 3.A.1.208) subfamily.</text>
</comment>
<dbReference type="InterPro" id="IPR017871">
    <property type="entry name" value="ABC_transporter-like_CS"/>
</dbReference>
<evidence type="ECO:0000256" key="2">
    <source>
        <dbReference type="ARBA" id="ARBA00009726"/>
    </source>
</evidence>
<evidence type="ECO:0000256" key="1">
    <source>
        <dbReference type="ARBA" id="ARBA00004651"/>
    </source>
</evidence>
<dbReference type="SUPFAM" id="SSF52540">
    <property type="entry name" value="P-loop containing nucleoside triphosphate hydrolases"/>
    <property type="match status" value="1"/>
</dbReference>
<comment type="subcellular location">
    <subcellularLocation>
        <location evidence="1">Cell membrane</location>
        <topology evidence="1">Multi-pass membrane protein</topology>
    </subcellularLocation>
</comment>
<organism evidence="12">
    <name type="scientific">Gongylonema pulchrum</name>
    <dbReference type="NCBI Taxonomy" id="637853"/>
    <lineage>
        <taxon>Eukaryota</taxon>
        <taxon>Metazoa</taxon>
        <taxon>Ecdysozoa</taxon>
        <taxon>Nematoda</taxon>
        <taxon>Chromadorea</taxon>
        <taxon>Rhabditida</taxon>
        <taxon>Spirurina</taxon>
        <taxon>Spiruromorpha</taxon>
        <taxon>Spiruroidea</taxon>
        <taxon>Gongylonematidae</taxon>
        <taxon>Gongylonema</taxon>
    </lineage>
</organism>
<keyword evidence="6" id="KW-0547">Nucleotide-binding</keyword>
<proteinExistence type="inferred from homology"/>
<keyword evidence="4" id="KW-1003">Cell membrane</keyword>
<dbReference type="GO" id="GO:0005524">
    <property type="term" value="F:ATP binding"/>
    <property type="evidence" value="ECO:0007669"/>
    <property type="project" value="UniProtKB-KW"/>
</dbReference>
<feature type="domain" description="ABC transporter" evidence="11">
    <location>
        <begin position="1"/>
        <end position="191"/>
    </location>
</feature>
<dbReference type="PROSITE" id="PS50893">
    <property type="entry name" value="ABC_TRANSPORTER_2"/>
    <property type="match status" value="1"/>
</dbReference>
<dbReference type="SMART" id="SM00382">
    <property type="entry name" value="AAA"/>
    <property type="match status" value="1"/>
</dbReference>
<keyword evidence="5" id="KW-0812">Transmembrane</keyword>
<accession>A0A183E2H1</accession>
<evidence type="ECO:0000256" key="3">
    <source>
        <dbReference type="ARBA" id="ARBA00022448"/>
    </source>
</evidence>
<dbReference type="InterPro" id="IPR003593">
    <property type="entry name" value="AAA+_ATPase"/>
</dbReference>
<evidence type="ECO:0000256" key="7">
    <source>
        <dbReference type="ARBA" id="ARBA00022840"/>
    </source>
</evidence>
<evidence type="ECO:0000256" key="4">
    <source>
        <dbReference type="ARBA" id="ARBA00022475"/>
    </source>
</evidence>
<dbReference type="GO" id="GO:0042626">
    <property type="term" value="F:ATPase-coupled transmembrane transporter activity"/>
    <property type="evidence" value="ECO:0007669"/>
    <property type="project" value="TreeGrafter"/>
</dbReference>
<dbReference type="Gene3D" id="3.40.50.300">
    <property type="entry name" value="P-loop containing nucleotide triphosphate hydrolases"/>
    <property type="match status" value="1"/>
</dbReference>
<keyword evidence="7" id="KW-0067">ATP-binding</keyword>
<dbReference type="PANTHER" id="PTHR24223">
    <property type="entry name" value="ATP-BINDING CASSETTE SUB-FAMILY C"/>
    <property type="match status" value="1"/>
</dbReference>
<dbReference type="PROSITE" id="PS00211">
    <property type="entry name" value="ABC_TRANSPORTER_1"/>
    <property type="match status" value="1"/>
</dbReference>
<keyword evidence="9" id="KW-0472">Membrane</keyword>
<dbReference type="GO" id="GO:0016887">
    <property type="term" value="F:ATP hydrolysis activity"/>
    <property type="evidence" value="ECO:0007669"/>
    <property type="project" value="InterPro"/>
</dbReference>
<evidence type="ECO:0000259" key="11">
    <source>
        <dbReference type="PROSITE" id="PS50893"/>
    </source>
</evidence>